<dbReference type="InterPro" id="IPR015943">
    <property type="entry name" value="WD40/YVTN_repeat-like_dom_sf"/>
</dbReference>
<gene>
    <name evidence="1" type="ORF">FJY68_07535</name>
</gene>
<reference evidence="1" key="1">
    <citation type="submission" date="2019-03" db="EMBL/GenBank/DDBJ databases">
        <title>Lake Tanganyika Metagenome-Assembled Genomes (MAGs).</title>
        <authorList>
            <person name="Tran P."/>
        </authorList>
    </citation>
    <scope>NUCLEOTIDE SEQUENCE</scope>
    <source>
        <strain evidence="1">K_DeepCast_150m_m2_040</strain>
    </source>
</reference>
<dbReference type="EMBL" id="VGIR01000040">
    <property type="protein sequence ID" value="MBM3331684.1"/>
    <property type="molecule type" value="Genomic_DNA"/>
</dbReference>
<evidence type="ECO:0000313" key="1">
    <source>
        <dbReference type="EMBL" id="MBM3331684.1"/>
    </source>
</evidence>
<comment type="caution">
    <text evidence="1">The sequence shown here is derived from an EMBL/GenBank/DDBJ whole genome shotgun (WGS) entry which is preliminary data.</text>
</comment>
<name>A0A937XFY5_UNCW3</name>
<accession>A0A937XFY5</accession>
<dbReference type="SUPFAM" id="SSF50974">
    <property type="entry name" value="Nitrous oxide reductase, N-terminal domain"/>
    <property type="match status" value="1"/>
</dbReference>
<proteinExistence type="predicted"/>
<organism evidence="1 2">
    <name type="scientific">candidate division WOR-3 bacterium</name>
    <dbReference type="NCBI Taxonomy" id="2052148"/>
    <lineage>
        <taxon>Bacteria</taxon>
        <taxon>Bacteria division WOR-3</taxon>
    </lineage>
</organism>
<protein>
    <submittedName>
        <fullName evidence="1">T9SS type A sorting domain-containing protein</fullName>
    </submittedName>
</protein>
<dbReference type="Gene3D" id="2.130.10.10">
    <property type="entry name" value="YVTN repeat-like/Quinoprotein amine dehydrogenase"/>
    <property type="match status" value="1"/>
</dbReference>
<dbReference type="AlphaFoldDB" id="A0A937XFY5"/>
<dbReference type="Proteomes" id="UP000779900">
    <property type="component" value="Unassembled WGS sequence"/>
</dbReference>
<dbReference type="InterPro" id="IPR011045">
    <property type="entry name" value="N2O_reductase_N"/>
</dbReference>
<evidence type="ECO:0000313" key="2">
    <source>
        <dbReference type="Proteomes" id="UP000779900"/>
    </source>
</evidence>
<sequence>MRLIDCRNDSVLVDTVLGEGVAYLEAHTGDGEKVYIAHGHQVDVLDASSLAVLTTIVWKYMSHRGDWPSFVYSDSTDKLYWFACDNQSRSEPESALVIDTRGDTIVARLSAGVEQRPGCLDHTGRFIFCPDAAYDNSLVVYDSQIDSVAAVYSGLPVPVCVKPNPERAQIYVGCDEVILVYPDAPPGVQEAPNVEGRVTGGGPTVVKRVLVYAPTSVEDRQANGKLLDASGRKAMNLQSGENDVRALSPGVYFVRTGELGRTRKIVITR</sequence>